<proteinExistence type="predicted"/>
<dbReference type="STRING" id="888832.HMPREF9420_2635"/>
<reference evidence="1 2" key="1">
    <citation type="submission" date="2010-12" db="EMBL/GenBank/DDBJ databases">
        <authorList>
            <person name="Muzny D."/>
            <person name="Qin X."/>
            <person name="Deng J."/>
            <person name="Jiang H."/>
            <person name="Liu Y."/>
            <person name="Qu J."/>
            <person name="Song X.-Z."/>
            <person name="Zhang L."/>
            <person name="Thornton R."/>
            <person name="Coyle M."/>
            <person name="Francisco L."/>
            <person name="Jackson L."/>
            <person name="Javaid M."/>
            <person name="Korchina V."/>
            <person name="Kovar C."/>
            <person name="Mata R."/>
            <person name="Mathew T."/>
            <person name="Ngo R."/>
            <person name="Nguyen L."/>
            <person name="Nguyen N."/>
            <person name="Okwuonu G."/>
            <person name="Ongeri F."/>
            <person name="Pham C."/>
            <person name="Simmons D."/>
            <person name="Wilczek-Boney K."/>
            <person name="Hale W."/>
            <person name="Jakkamsetti A."/>
            <person name="Pham P."/>
            <person name="Ruth R."/>
            <person name="San Lucas F."/>
            <person name="Warren J."/>
            <person name="Zhang J."/>
            <person name="Zhao Z."/>
            <person name="Zhou C."/>
            <person name="Zhu D."/>
            <person name="Lee S."/>
            <person name="Bess C."/>
            <person name="Blankenburg K."/>
            <person name="Forbes L."/>
            <person name="Fu Q."/>
            <person name="Gubbala S."/>
            <person name="Hirani K."/>
            <person name="Jayaseelan J.C."/>
            <person name="Lara F."/>
            <person name="Munidasa M."/>
            <person name="Palculict T."/>
            <person name="Patil S."/>
            <person name="Pu L.-L."/>
            <person name="Saada N."/>
            <person name="Tang L."/>
            <person name="Weissenberger G."/>
            <person name="Zhu Y."/>
            <person name="Hemphill L."/>
            <person name="Shang Y."/>
            <person name="Youmans B."/>
            <person name="Ayvaz T."/>
            <person name="Ross M."/>
            <person name="Santibanez J."/>
            <person name="Aqrawi P."/>
            <person name="Gross S."/>
            <person name="Joshi V."/>
            <person name="Fowler G."/>
            <person name="Nazareth L."/>
            <person name="Reid J."/>
            <person name="Worley K."/>
            <person name="Petrosino J."/>
            <person name="Highlander S."/>
            <person name="Gibbs R."/>
        </authorList>
    </citation>
    <scope>NUCLEOTIDE SEQUENCE [LARGE SCALE GENOMIC DNA]</scope>
    <source>
        <strain evidence="1 2">DSM 15606</strain>
    </source>
</reference>
<dbReference type="EMBL" id="AEQO01000201">
    <property type="protein sequence ID" value="EFV03221.1"/>
    <property type="molecule type" value="Genomic_DNA"/>
</dbReference>
<organism evidence="1 2">
    <name type="scientific">Segatella salivae DSM 15606</name>
    <dbReference type="NCBI Taxonomy" id="888832"/>
    <lineage>
        <taxon>Bacteria</taxon>
        <taxon>Pseudomonadati</taxon>
        <taxon>Bacteroidota</taxon>
        <taxon>Bacteroidia</taxon>
        <taxon>Bacteroidales</taxon>
        <taxon>Prevotellaceae</taxon>
        <taxon>Segatella</taxon>
    </lineage>
</organism>
<sequence>MILIGVVMKVVRMGHHMEICSEMNKLNHLVKTMRTNKRCYFKPESIFYQCLDECSLLAGSDGIGAEKGDPHHGGEDNLAKKNFVWDDEFEDSWKGN</sequence>
<evidence type="ECO:0000313" key="2">
    <source>
        <dbReference type="Proteomes" id="UP000003874"/>
    </source>
</evidence>
<accession>E6MT17</accession>
<evidence type="ECO:0000313" key="1">
    <source>
        <dbReference type="EMBL" id="EFV03221.1"/>
    </source>
</evidence>
<dbReference type="HOGENOM" id="CLU_2357392_0_0_10"/>
<comment type="caution">
    <text evidence="1">The sequence shown here is derived from an EMBL/GenBank/DDBJ whole genome shotgun (WGS) entry which is preliminary data.</text>
</comment>
<dbReference type="AlphaFoldDB" id="E6MT17"/>
<dbReference type="Proteomes" id="UP000003874">
    <property type="component" value="Unassembled WGS sequence"/>
</dbReference>
<protein>
    <submittedName>
        <fullName evidence="1">Uncharacterized protein</fullName>
    </submittedName>
</protein>
<gene>
    <name evidence="1" type="ORF">HMPREF9420_2635</name>
</gene>
<keyword evidence="2" id="KW-1185">Reference proteome</keyword>
<name>E6MT17_9BACT</name>